<dbReference type="Gene3D" id="1.10.1130.10">
    <property type="entry name" value="Flavocytochrome C3, Chain A"/>
    <property type="match status" value="1"/>
</dbReference>
<dbReference type="SUPFAM" id="SSF81342">
    <property type="entry name" value="Transmembrane di-heme cytochromes"/>
    <property type="match status" value="1"/>
</dbReference>
<evidence type="ECO:0000256" key="4">
    <source>
        <dbReference type="ARBA" id="ARBA00022475"/>
    </source>
</evidence>
<accession>A0A7Z0VML7</accession>
<dbReference type="GO" id="GO:0022904">
    <property type="term" value="P:respiratory electron transport chain"/>
    <property type="evidence" value="ECO:0007669"/>
    <property type="project" value="InterPro"/>
</dbReference>
<dbReference type="InterPro" id="IPR011577">
    <property type="entry name" value="Cyt_b561_bac/Ni-Hgenase"/>
</dbReference>
<evidence type="ECO:0000256" key="8">
    <source>
        <dbReference type="ARBA" id="ARBA00022982"/>
    </source>
</evidence>
<evidence type="ECO:0000256" key="13">
    <source>
        <dbReference type="SAM" id="SignalP"/>
    </source>
</evidence>
<dbReference type="GO" id="GO:0009055">
    <property type="term" value="F:electron transfer activity"/>
    <property type="evidence" value="ECO:0007669"/>
    <property type="project" value="InterPro"/>
</dbReference>
<evidence type="ECO:0000256" key="6">
    <source>
        <dbReference type="ARBA" id="ARBA00022692"/>
    </source>
</evidence>
<keyword evidence="8" id="KW-0249">Electron transport</keyword>
<keyword evidence="3" id="KW-0813">Transport</keyword>
<feature type="chain" id="PRO_5031056907" evidence="13">
    <location>
        <begin position="35"/>
        <end position="736"/>
    </location>
</feature>
<evidence type="ECO:0000256" key="9">
    <source>
        <dbReference type="ARBA" id="ARBA00022989"/>
    </source>
</evidence>
<dbReference type="AlphaFoldDB" id="A0A7Z0VML7"/>
<comment type="caution">
    <text evidence="15">The sequence shown here is derived from an EMBL/GenBank/DDBJ whole genome shotgun (WGS) entry which is preliminary data.</text>
</comment>
<dbReference type="GO" id="GO:0005886">
    <property type="term" value="C:plasma membrane"/>
    <property type="evidence" value="ECO:0007669"/>
    <property type="project" value="UniProtKB-SubCell"/>
</dbReference>
<comment type="subcellular location">
    <subcellularLocation>
        <location evidence="1">Cell membrane</location>
        <topology evidence="1">Multi-pass membrane protein</topology>
    </subcellularLocation>
</comment>
<keyword evidence="11 12" id="KW-0472">Membrane</keyword>
<evidence type="ECO:0000256" key="5">
    <source>
        <dbReference type="ARBA" id="ARBA00022617"/>
    </source>
</evidence>
<dbReference type="Pfam" id="PF01292">
    <property type="entry name" value="Ni_hydr_CYTB"/>
    <property type="match status" value="1"/>
</dbReference>
<feature type="signal peptide" evidence="13">
    <location>
        <begin position="1"/>
        <end position="34"/>
    </location>
</feature>
<keyword evidence="4" id="KW-1003">Cell membrane</keyword>
<feature type="transmembrane region" description="Helical" evidence="12">
    <location>
        <begin position="575"/>
        <end position="592"/>
    </location>
</feature>
<evidence type="ECO:0000313" key="16">
    <source>
        <dbReference type="Proteomes" id="UP000094769"/>
    </source>
</evidence>
<keyword evidence="10" id="KW-0408">Iron</keyword>
<keyword evidence="9 12" id="KW-1133">Transmembrane helix</keyword>
<dbReference type="SUPFAM" id="SSF48695">
    <property type="entry name" value="Multiheme cytochromes"/>
    <property type="match status" value="1"/>
</dbReference>
<dbReference type="InterPro" id="IPR016174">
    <property type="entry name" value="Di-haem_cyt_TM"/>
</dbReference>
<feature type="transmembrane region" description="Helical" evidence="12">
    <location>
        <begin position="535"/>
        <end position="555"/>
    </location>
</feature>
<evidence type="ECO:0000259" key="14">
    <source>
        <dbReference type="Pfam" id="PF01292"/>
    </source>
</evidence>
<dbReference type="PANTHER" id="PTHR30485">
    <property type="entry name" value="NI/FE-HYDROGENASE 1 B-TYPE CYTOCHROME SUBUNIT"/>
    <property type="match status" value="1"/>
</dbReference>
<dbReference type="InterPro" id="IPR036280">
    <property type="entry name" value="Multihaem_cyt_sf"/>
</dbReference>
<feature type="domain" description="Cytochrome b561 bacterial/Ni-hydrogenase" evidence="14">
    <location>
        <begin position="532"/>
        <end position="717"/>
    </location>
</feature>
<dbReference type="PRINTS" id="PR00161">
    <property type="entry name" value="NIHGNASECYTB"/>
</dbReference>
<gene>
    <name evidence="15" type="ORF">CODIS_14020</name>
</gene>
<evidence type="ECO:0000256" key="11">
    <source>
        <dbReference type="ARBA" id="ARBA00023136"/>
    </source>
</evidence>
<dbReference type="Gene3D" id="1.20.950.20">
    <property type="entry name" value="Transmembrane di-heme cytochromes, Chain C"/>
    <property type="match status" value="1"/>
</dbReference>
<dbReference type="GO" id="GO:0005506">
    <property type="term" value="F:iron ion binding"/>
    <property type="evidence" value="ECO:0007669"/>
    <property type="project" value="InterPro"/>
</dbReference>
<feature type="transmembrane region" description="Helical" evidence="12">
    <location>
        <begin position="492"/>
        <end position="514"/>
    </location>
</feature>
<dbReference type="RefSeq" id="WP_069122681.1">
    <property type="nucleotide sequence ID" value="NZ_MARB01000006.1"/>
</dbReference>
<keyword evidence="6 12" id="KW-0812">Transmembrane</keyword>
<keyword evidence="7" id="KW-0479">Metal-binding</keyword>
<comment type="similarity">
    <text evidence="2">Belongs to the HupC/HyaC/HydC family.</text>
</comment>
<dbReference type="EMBL" id="MARB01000006">
    <property type="protein sequence ID" value="ODJ88395.1"/>
    <property type="molecule type" value="Genomic_DNA"/>
</dbReference>
<dbReference type="InterPro" id="IPR000516">
    <property type="entry name" value="Ni-dep_Hydgase_cyt-B"/>
</dbReference>
<keyword evidence="5" id="KW-0349">Heme</keyword>
<evidence type="ECO:0000256" key="2">
    <source>
        <dbReference type="ARBA" id="ARBA00008622"/>
    </source>
</evidence>
<evidence type="ECO:0000256" key="3">
    <source>
        <dbReference type="ARBA" id="ARBA00022448"/>
    </source>
</evidence>
<proteinExistence type="inferred from homology"/>
<protein>
    <submittedName>
        <fullName evidence="15">Cytochrome c bacterial</fullName>
    </submittedName>
</protein>
<dbReference type="PANTHER" id="PTHR30485:SF1">
    <property type="entry name" value="CYTOCHROME YDHU-RELATED"/>
    <property type="match status" value="1"/>
</dbReference>
<dbReference type="Pfam" id="PF11783">
    <property type="entry name" value="Cytochrome_cB"/>
    <property type="match status" value="1"/>
</dbReference>
<name>A0A7Z0VML7_9GAMM</name>
<sequence>MYSQQNRYNRLLVRNTTILLLLGLALAFSVRVNATPTPGSTADHSKFEQLQTKFLTGPEVTRACLACHTNAAKQIHKSKHWRWEYDNPATGQKLGKKHVLNNFCIAAGPNIAACTACHISYGWKDDSFDFSSEEAVDCLVCHDTTGLYSREKLRNPGKRRPKLEKFAQNVGPTSRRNCGSCHFAGGGAKAVKHGDIDPTLAAPDYFVDVHMDAEGLNFSCSTCHRSDQHELAGSRYAPNAADNQKISVPGREEKSRVSCRACHDPRPHRRDEKLNDHTDRIACQTCHIQRYSRGDYGSKLWWDWSQAGKMNQEGKPFGTEDAFGFEIYNSKKGDFTWEMHTRPEYRWFNGDVLYTLVEDTIDPGAIVPINKLLGDADSPGTRIWPVKVMRGKQPYDAEYKTLVAPLTTTEEGYWKTFNWDQSIKLGMQAINRPYSGSYDFVSTEMLWPITHMVAPSEEALRCTECHSENGLLGNVEGLYIPGQHSHPWMDKIAMIILLMTLAGVLLHGSARFLLRPKDKQTTDHPQKKIYIFKRFERFWHWAQALLILFMLITGFEIHGSYTLFGMEQAMNLHTLAAWILIGLWVFAIFWHFTTGEWRQYIPTTNKVLAVARYYSVDIFKNQPHPFRATKLHKHNPLQRLAYLLFKLVLAPAVWISGLLYLFYNDWSQWGLGGLELGLIAFMHTLAAYLLAVFFIGHVYLTTTGHTVTAHIKAMLTGWEEIEAEPAQKQERGSVND</sequence>
<dbReference type="InterPro" id="IPR024673">
    <property type="entry name" value="Octahem_Cyt_c"/>
</dbReference>
<dbReference type="GO" id="GO:0020037">
    <property type="term" value="F:heme binding"/>
    <property type="evidence" value="ECO:0007669"/>
    <property type="project" value="TreeGrafter"/>
</dbReference>
<organism evidence="15 16">
    <name type="scientific">Candidatus Thiodiazotropha endolucinida</name>
    <dbReference type="NCBI Taxonomy" id="1655433"/>
    <lineage>
        <taxon>Bacteria</taxon>
        <taxon>Pseudomonadati</taxon>
        <taxon>Pseudomonadota</taxon>
        <taxon>Gammaproteobacteria</taxon>
        <taxon>Chromatiales</taxon>
        <taxon>Sedimenticolaceae</taxon>
        <taxon>Candidatus Thiodiazotropha</taxon>
    </lineage>
</organism>
<reference evidence="15 16" key="1">
    <citation type="submission" date="2016-06" db="EMBL/GenBank/DDBJ databases">
        <title>Genome sequence of endosymbiont of Candidatus Endolucinida thiodiazotropha.</title>
        <authorList>
            <person name="Poehlein A."/>
            <person name="Koenig S."/>
            <person name="Heiden S.E."/>
            <person name="Thuermer A."/>
            <person name="Voget S."/>
            <person name="Daniel R."/>
            <person name="Markert S."/>
            <person name="Gros O."/>
            <person name="Schweder T."/>
        </authorList>
    </citation>
    <scope>NUCLEOTIDE SEQUENCE [LARGE SCALE GENOMIC DNA]</scope>
    <source>
        <strain evidence="15 16">COS</strain>
    </source>
</reference>
<evidence type="ECO:0000256" key="10">
    <source>
        <dbReference type="ARBA" id="ARBA00023004"/>
    </source>
</evidence>
<keyword evidence="13" id="KW-0732">Signal</keyword>
<feature type="transmembrane region" description="Helical" evidence="12">
    <location>
        <begin position="640"/>
        <end position="663"/>
    </location>
</feature>
<dbReference type="OrthoDB" id="9788513at2"/>
<evidence type="ECO:0000256" key="7">
    <source>
        <dbReference type="ARBA" id="ARBA00022723"/>
    </source>
</evidence>
<feature type="transmembrane region" description="Helical" evidence="12">
    <location>
        <begin position="678"/>
        <end position="700"/>
    </location>
</feature>
<evidence type="ECO:0000313" key="15">
    <source>
        <dbReference type="EMBL" id="ODJ88395.1"/>
    </source>
</evidence>
<dbReference type="InterPro" id="IPR051542">
    <property type="entry name" value="Hydrogenase_cytochrome"/>
</dbReference>
<dbReference type="NCBIfam" id="TIGR04315">
    <property type="entry name" value="octaheme_Shew"/>
    <property type="match status" value="1"/>
</dbReference>
<evidence type="ECO:0000256" key="12">
    <source>
        <dbReference type="SAM" id="Phobius"/>
    </source>
</evidence>
<evidence type="ECO:0000256" key="1">
    <source>
        <dbReference type="ARBA" id="ARBA00004651"/>
    </source>
</evidence>
<dbReference type="Proteomes" id="UP000094769">
    <property type="component" value="Unassembled WGS sequence"/>
</dbReference>
<keyword evidence="16" id="KW-1185">Reference proteome</keyword>